<evidence type="ECO:0000313" key="6">
    <source>
        <dbReference type="Proteomes" id="UP000334340"/>
    </source>
</evidence>
<comment type="similarity">
    <text evidence="1">Belongs to the polysaccharide synthase family.</text>
</comment>
<dbReference type="InterPro" id="IPR011006">
    <property type="entry name" value="CheY-like_superfamily"/>
</dbReference>
<evidence type="ECO:0000256" key="3">
    <source>
        <dbReference type="SAM" id="Phobius"/>
    </source>
</evidence>
<sequence length="1006" mass="110977">MLKRAIDLVLSLVALALLLPIFLLVAVAIKLDSPGPVFYTQERAGRRGKSFRVLKFRSMVADAERLGPPLTGSADPRVTRVGGWLRRLKLDELPQFINVLTGDMSLVGPRPEIPSIVQQYTATQREILEVKPGITGPTQLAWIDESDKFPVGVDTIEHYTKQFIQEKLKSDLEYVRTRSIGRDLWYVMLTSVTIGRRIVAAVNPPSTLQQCARLTLDCLTIVAANLWAFMLRFDWALPEKEVWHLLYGLPVVCAVYLLSFLVLRTHKSIWRFAGIEDLRQIIKASTLGVGLHGFALILLGWHSYPRSVLVLTAPLIVLLTGGTRLLVRLRAERRETSVPSTHGRRNVVIVGAGETGEAIAREILGNPSLDYNLIGFVDDDPQKQDATIHSRPVLGAIDELPDLAKAHAIDEAVVAISTANGNVMRRVSGMCAQAGLPFKTLPSFTQLVRGEGKLRYLRKVHSDDLLTREPVSVDRETITAFLRGKRVVVTGAGGSIGSELCRQLIGYGVESLIMVERAENALHEISLEIKERCADVTVVAALADIKHIPRMSEIFERTRPQVIFHAAAYKHVPILEGHPAEAVMNNVVGTKRLIDLARRYAAETFVFISTDKAVNPGNLMGATKKICEMYITALSNTPCAGSVPHRHESFFSPSPPFGGEGSGEGDVLTKITDFCSNNSHATQFRIVRFGNVLGSAGSVVPLFERQVENGGSIHITDPGATRFFMTIPEAVGLVLESTTLEKRGDVFVLNMGGPIKITELAHNLVISLGLSPTEVVQEHVGLRPGEKMHEALWEDSEEVLALGHGRIFAIRQRPKLLFEIEALVDEMEHLAMSGNFARLLRKVQEVVPSYTPPEEAPLSALAEAAEQYRVVVVDDNKQMCELLKEFLAVNDMFIVTTAHTAREGFDRIMAEAPHLILLDVKLPDRSGLELCQQLRAHPVYSRIPIIMITGYGEEVDAIPALQSGADDYLRKPFKLEELRARIEAVLRRASTVHPALPAISMNTNSA</sequence>
<dbReference type="InterPro" id="IPR003869">
    <property type="entry name" value="Polysac_CapD-like"/>
</dbReference>
<dbReference type="SUPFAM" id="SSF52172">
    <property type="entry name" value="CheY-like"/>
    <property type="match status" value="1"/>
</dbReference>
<name>A0A564ZHV3_9BACT</name>
<gene>
    <name evidence="5" type="ORF">MELA_00870</name>
</gene>
<feature type="modified residue" description="4-aspartylphosphate" evidence="2">
    <location>
        <position position="919"/>
    </location>
</feature>
<dbReference type="InterPro" id="IPR036291">
    <property type="entry name" value="NAD(P)-bd_dom_sf"/>
</dbReference>
<dbReference type="Pfam" id="PF02719">
    <property type="entry name" value="Polysacc_synt_2"/>
    <property type="match status" value="2"/>
</dbReference>
<evidence type="ECO:0000256" key="1">
    <source>
        <dbReference type="ARBA" id="ARBA00007430"/>
    </source>
</evidence>
<dbReference type="PANTHER" id="PTHR43318">
    <property type="entry name" value="UDP-N-ACETYLGLUCOSAMINE 4,6-DEHYDRATASE"/>
    <property type="match status" value="1"/>
</dbReference>
<dbReference type="EMBL" id="CABIKM010000014">
    <property type="protein sequence ID" value="VUZ84497.1"/>
    <property type="molecule type" value="Genomic_DNA"/>
</dbReference>
<dbReference type="Gene3D" id="3.40.50.720">
    <property type="entry name" value="NAD(P)-binding Rossmann-like Domain"/>
    <property type="match status" value="2"/>
</dbReference>
<organism evidence="5 6">
    <name type="scientific">Candidatus Methylomirabilis lanthanidiphila</name>
    <dbReference type="NCBI Taxonomy" id="2211376"/>
    <lineage>
        <taxon>Bacteria</taxon>
        <taxon>Candidatus Methylomirabilota</taxon>
        <taxon>Candidatus Methylomirabilia</taxon>
        <taxon>Candidatus Methylomirabilales</taxon>
        <taxon>Candidatus Methylomirabilaceae</taxon>
        <taxon>Candidatus Methylomirabilis</taxon>
    </lineage>
</organism>
<dbReference type="PROSITE" id="PS50110">
    <property type="entry name" value="RESPONSE_REGULATORY"/>
    <property type="match status" value="1"/>
</dbReference>
<dbReference type="PANTHER" id="PTHR43318:SF1">
    <property type="entry name" value="POLYSACCHARIDE BIOSYNTHESIS PROTEIN EPSC-RELATED"/>
    <property type="match status" value="1"/>
</dbReference>
<dbReference type="CDD" id="cd17574">
    <property type="entry name" value="REC_OmpR"/>
    <property type="match status" value="1"/>
</dbReference>
<accession>A0A564ZHV3</accession>
<dbReference type="GO" id="GO:0016740">
    <property type="term" value="F:transferase activity"/>
    <property type="evidence" value="ECO:0007669"/>
    <property type="project" value="UniProtKB-KW"/>
</dbReference>
<feature type="transmembrane region" description="Helical" evidence="3">
    <location>
        <begin position="245"/>
        <end position="263"/>
    </location>
</feature>
<dbReference type="Pfam" id="PF02397">
    <property type="entry name" value="Bac_transf"/>
    <property type="match status" value="1"/>
</dbReference>
<keyword evidence="2" id="KW-0597">Phosphoprotein</keyword>
<feature type="domain" description="Response regulatory" evidence="4">
    <location>
        <begin position="869"/>
        <end position="986"/>
    </location>
</feature>
<evidence type="ECO:0000256" key="2">
    <source>
        <dbReference type="PROSITE-ProRule" id="PRU00169"/>
    </source>
</evidence>
<dbReference type="Pfam" id="PF00072">
    <property type="entry name" value="Response_reg"/>
    <property type="match status" value="1"/>
</dbReference>
<dbReference type="InterPro" id="IPR051203">
    <property type="entry name" value="Polysaccharide_Synthase-Rel"/>
</dbReference>
<proteinExistence type="inferred from homology"/>
<dbReference type="Gene3D" id="3.40.50.2300">
    <property type="match status" value="1"/>
</dbReference>
<dbReference type="SUPFAM" id="SSF51735">
    <property type="entry name" value="NAD(P)-binding Rossmann-fold domains"/>
    <property type="match status" value="2"/>
</dbReference>
<evidence type="ECO:0000313" key="5">
    <source>
        <dbReference type="EMBL" id="VUZ84497.1"/>
    </source>
</evidence>
<reference evidence="5 6" key="1">
    <citation type="submission" date="2019-07" db="EMBL/GenBank/DDBJ databases">
        <authorList>
            <person name="Cremers G."/>
        </authorList>
    </citation>
    <scope>NUCLEOTIDE SEQUENCE [LARGE SCALE GENOMIC DNA]</scope>
</reference>
<dbReference type="GO" id="GO:0000160">
    <property type="term" value="P:phosphorelay signal transduction system"/>
    <property type="evidence" value="ECO:0007669"/>
    <property type="project" value="InterPro"/>
</dbReference>
<dbReference type="Pfam" id="PF13727">
    <property type="entry name" value="CoA_binding_3"/>
    <property type="match status" value="1"/>
</dbReference>
<dbReference type="InterPro" id="IPR001789">
    <property type="entry name" value="Sig_transdc_resp-reg_receiver"/>
</dbReference>
<keyword evidence="5" id="KW-0808">Transferase</keyword>
<keyword evidence="3" id="KW-0812">Transmembrane</keyword>
<feature type="transmembrane region" description="Helical" evidence="3">
    <location>
        <begin position="284"/>
        <end position="302"/>
    </location>
</feature>
<dbReference type="CDD" id="cd05237">
    <property type="entry name" value="UDP_invert_4-6DH_SDR_e"/>
    <property type="match status" value="1"/>
</dbReference>
<dbReference type="InterPro" id="IPR003362">
    <property type="entry name" value="Bact_transf"/>
</dbReference>
<dbReference type="AlphaFoldDB" id="A0A564ZHV3"/>
<dbReference type="Proteomes" id="UP000334340">
    <property type="component" value="Unassembled WGS sequence"/>
</dbReference>
<keyword evidence="3" id="KW-1133">Transmembrane helix</keyword>
<keyword evidence="6" id="KW-1185">Reference proteome</keyword>
<keyword evidence="3" id="KW-0472">Membrane</keyword>
<evidence type="ECO:0000259" key="4">
    <source>
        <dbReference type="PROSITE" id="PS50110"/>
    </source>
</evidence>
<dbReference type="SMART" id="SM00448">
    <property type="entry name" value="REC"/>
    <property type="match status" value="1"/>
</dbReference>
<protein>
    <submittedName>
        <fullName evidence="5">UDP-phosphate glucose phosphotransferase</fullName>
    </submittedName>
</protein>